<dbReference type="InterPro" id="IPR002138">
    <property type="entry name" value="Pept_C14_p10"/>
</dbReference>
<keyword evidence="6" id="KW-1185">Reference proteome</keyword>
<evidence type="ECO:0000256" key="1">
    <source>
        <dbReference type="ARBA" id="ARBA00010134"/>
    </source>
</evidence>
<dbReference type="InterPro" id="IPR011600">
    <property type="entry name" value="Pept_C14_caspase"/>
</dbReference>
<feature type="domain" description="Caspase family p20" evidence="4">
    <location>
        <begin position="20"/>
        <end position="38"/>
    </location>
</feature>
<evidence type="ECO:0000313" key="6">
    <source>
        <dbReference type="Proteomes" id="UP001458880"/>
    </source>
</evidence>
<evidence type="ECO:0000313" key="5">
    <source>
        <dbReference type="EMBL" id="KAK9745025.1"/>
    </source>
</evidence>
<dbReference type="PANTHER" id="PTHR22576">
    <property type="entry name" value="MUCOSA ASSOCIATED LYMPHOID TISSUE LYMPHOMA TRANSLOCATION PROTEIN 1/PARACASPASE"/>
    <property type="match status" value="1"/>
</dbReference>
<dbReference type="InterPro" id="IPR029030">
    <property type="entry name" value="Caspase-like_dom_sf"/>
</dbReference>
<evidence type="ECO:0000259" key="4">
    <source>
        <dbReference type="PROSITE" id="PS50208"/>
    </source>
</evidence>
<dbReference type="PROSITE" id="PS50208">
    <property type="entry name" value="CASPASE_P20"/>
    <property type="match status" value="1"/>
</dbReference>
<sequence length="182" mass="21457">MTKDGTIETRYIWENLGKHKDLHNKPKLFVFQACKGDNVSISFDKNTHNGNYSISFVSMSDYPLPPDILLCYCSAEGMKAYRHIYNGTWFIQEICRNFLMYGRRDDVVSLFARVAKCVSTYTYEYTKQMPVLISTLSRKFYLSKSKDRRNKIAIYDQYHKIYTALKEIEANIANYEKNHHQK</sequence>
<organism evidence="5 6">
    <name type="scientific">Popillia japonica</name>
    <name type="common">Japanese beetle</name>
    <dbReference type="NCBI Taxonomy" id="7064"/>
    <lineage>
        <taxon>Eukaryota</taxon>
        <taxon>Metazoa</taxon>
        <taxon>Ecdysozoa</taxon>
        <taxon>Arthropoda</taxon>
        <taxon>Hexapoda</taxon>
        <taxon>Insecta</taxon>
        <taxon>Pterygota</taxon>
        <taxon>Neoptera</taxon>
        <taxon>Endopterygota</taxon>
        <taxon>Coleoptera</taxon>
        <taxon>Polyphaga</taxon>
        <taxon>Scarabaeiformia</taxon>
        <taxon>Scarabaeidae</taxon>
        <taxon>Rutelinae</taxon>
        <taxon>Popillia</taxon>
    </lineage>
</organism>
<dbReference type="EMBL" id="JASPKY010000053">
    <property type="protein sequence ID" value="KAK9745025.1"/>
    <property type="molecule type" value="Genomic_DNA"/>
</dbReference>
<evidence type="ECO:0000259" key="3">
    <source>
        <dbReference type="PROSITE" id="PS50207"/>
    </source>
</evidence>
<comment type="caution">
    <text evidence="5">The sequence shown here is derived from an EMBL/GenBank/DDBJ whole genome shotgun (WGS) entry which is preliminary data.</text>
</comment>
<dbReference type="AlphaFoldDB" id="A0AAW1MBJ7"/>
<accession>A0AAW1MBJ7</accession>
<reference evidence="5 6" key="1">
    <citation type="journal article" date="2024" name="BMC Genomics">
        <title>De novo assembly and annotation of Popillia japonica's genome with initial clues to its potential as an invasive pest.</title>
        <authorList>
            <person name="Cucini C."/>
            <person name="Boschi S."/>
            <person name="Funari R."/>
            <person name="Cardaioli E."/>
            <person name="Iannotti N."/>
            <person name="Marturano G."/>
            <person name="Paoli F."/>
            <person name="Bruttini M."/>
            <person name="Carapelli A."/>
            <person name="Frati F."/>
            <person name="Nardi F."/>
        </authorList>
    </citation>
    <scope>NUCLEOTIDE SEQUENCE [LARGE SCALE GENOMIC DNA]</scope>
    <source>
        <strain evidence="5">DMR45628</strain>
    </source>
</reference>
<dbReference type="SMART" id="SM00115">
    <property type="entry name" value="CASc"/>
    <property type="match status" value="1"/>
</dbReference>
<comment type="similarity">
    <text evidence="1 2">Belongs to the peptidase C14A family.</text>
</comment>
<name>A0AAW1MBJ7_POPJA</name>
<dbReference type="PRINTS" id="PR00376">
    <property type="entry name" value="IL1BCENZYME"/>
</dbReference>
<dbReference type="Gene3D" id="3.40.50.1460">
    <property type="match status" value="1"/>
</dbReference>
<evidence type="ECO:0000256" key="2">
    <source>
        <dbReference type="RuleBase" id="RU003971"/>
    </source>
</evidence>
<dbReference type="PANTHER" id="PTHR22576:SF41">
    <property type="entry name" value="CASPASE 14, APOPTOSIS-RELATED CYSTEINE PEPTIDASE"/>
    <property type="match status" value="1"/>
</dbReference>
<dbReference type="GO" id="GO:0004197">
    <property type="term" value="F:cysteine-type endopeptidase activity"/>
    <property type="evidence" value="ECO:0007669"/>
    <property type="project" value="InterPro"/>
</dbReference>
<dbReference type="GO" id="GO:0006508">
    <property type="term" value="P:proteolysis"/>
    <property type="evidence" value="ECO:0007669"/>
    <property type="project" value="InterPro"/>
</dbReference>
<proteinExistence type="inferred from homology"/>
<dbReference type="SUPFAM" id="SSF52129">
    <property type="entry name" value="Caspase-like"/>
    <property type="match status" value="1"/>
</dbReference>
<dbReference type="Proteomes" id="UP001458880">
    <property type="component" value="Unassembled WGS sequence"/>
</dbReference>
<protein>
    <submittedName>
        <fullName evidence="5">Caspase domain</fullName>
    </submittedName>
</protein>
<dbReference type="PROSITE" id="PS50207">
    <property type="entry name" value="CASPASE_P10"/>
    <property type="match status" value="1"/>
</dbReference>
<dbReference type="Pfam" id="PF00656">
    <property type="entry name" value="Peptidase_C14"/>
    <property type="match status" value="1"/>
</dbReference>
<gene>
    <name evidence="5" type="ORF">QE152_g7267</name>
</gene>
<dbReference type="InterPro" id="IPR001309">
    <property type="entry name" value="Pept_C14_p20"/>
</dbReference>
<dbReference type="InterPro" id="IPR015917">
    <property type="entry name" value="Pept_C14A"/>
</dbReference>
<dbReference type="InterPro" id="IPR052039">
    <property type="entry name" value="Caspase-related_regulators"/>
</dbReference>
<feature type="domain" description="Caspase family p10" evidence="3">
    <location>
        <begin position="58"/>
        <end position="144"/>
    </location>
</feature>